<proteinExistence type="predicted"/>
<name>A0ACC1TDX8_9APHY</name>
<evidence type="ECO:0000313" key="1">
    <source>
        <dbReference type="EMBL" id="KAJ3559054.1"/>
    </source>
</evidence>
<protein>
    <submittedName>
        <fullName evidence="1">Uncharacterized protein</fullName>
    </submittedName>
</protein>
<gene>
    <name evidence="1" type="ORF">NM688_g572</name>
</gene>
<accession>A0ACC1TDX8</accession>
<dbReference type="Proteomes" id="UP001148662">
    <property type="component" value="Unassembled WGS sequence"/>
</dbReference>
<dbReference type="EMBL" id="JANHOG010000048">
    <property type="protein sequence ID" value="KAJ3559054.1"/>
    <property type="molecule type" value="Genomic_DNA"/>
</dbReference>
<sequence>MSAVPSKTSLHSPNVAEQKRSLTRSLLNRHMVQALQDSVISGSYVLKYICGKDDAPISDIDICLPFTDYETMKAYGMEIEDYHDDTPERQRPAKNTTHLTANEDDHKTDQVLIDRPDYASLLPS</sequence>
<organism evidence="1 2">
    <name type="scientific">Phlebia brevispora</name>
    <dbReference type="NCBI Taxonomy" id="194682"/>
    <lineage>
        <taxon>Eukaryota</taxon>
        <taxon>Fungi</taxon>
        <taxon>Dikarya</taxon>
        <taxon>Basidiomycota</taxon>
        <taxon>Agaricomycotina</taxon>
        <taxon>Agaricomycetes</taxon>
        <taxon>Polyporales</taxon>
        <taxon>Meruliaceae</taxon>
        <taxon>Phlebia</taxon>
    </lineage>
</organism>
<comment type="caution">
    <text evidence="1">The sequence shown here is derived from an EMBL/GenBank/DDBJ whole genome shotgun (WGS) entry which is preliminary data.</text>
</comment>
<keyword evidence="2" id="KW-1185">Reference proteome</keyword>
<reference evidence="1" key="1">
    <citation type="submission" date="2022-07" db="EMBL/GenBank/DDBJ databases">
        <title>Genome Sequence of Phlebia brevispora.</title>
        <authorList>
            <person name="Buettner E."/>
        </authorList>
    </citation>
    <scope>NUCLEOTIDE SEQUENCE</scope>
    <source>
        <strain evidence="1">MPL23</strain>
    </source>
</reference>
<evidence type="ECO:0000313" key="2">
    <source>
        <dbReference type="Proteomes" id="UP001148662"/>
    </source>
</evidence>